<keyword evidence="1" id="KW-1133">Transmembrane helix</keyword>
<organism evidence="2 3">
    <name type="scientific">Pseudidiomarina gelatinasegens</name>
    <dbReference type="NCBI Taxonomy" id="2487740"/>
    <lineage>
        <taxon>Bacteria</taxon>
        <taxon>Pseudomonadati</taxon>
        <taxon>Pseudomonadota</taxon>
        <taxon>Gammaproteobacteria</taxon>
        <taxon>Alteromonadales</taxon>
        <taxon>Idiomarinaceae</taxon>
        <taxon>Pseudidiomarina</taxon>
    </lineage>
</organism>
<keyword evidence="3" id="KW-1185">Reference proteome</keyword>
<protein>
    <submittedName>
        <fullName evidence="2">Uncharacterized protein</fullName>
    </submittedName>
</protein>
<evidence type="ECO:0000313" key="3">
    <source>
        <dbReference type="Proteomes" id="UP000288789"/>
    </source>
</evidence>
<dbReference type="AlphaFoldDB" id="A0A443YXM6"/>
<gene>
    <name evidence="2" type="ORF">EGC76_11215</name>
</gene>
<dbReference type="OrthoDB" id="6237829at2"/>
<comment type="caution">
    <text evidence="2">The sequence shown here is derived from an EMBL/GenBank/DDBJ whole genome shotgun (WGS) entry which is preliminary data.</text>
</comment>
<name>A0A443YXM6_9GAMM</name>
<dbReference type="EMBL" id="RSFE01000011">
    <property type="protein sequence ID" value="RWU08759.1"/>
    <property type="molecule type" value="Genomic_DNA"/>
</dbReference>
<feature type="transmembrane region" description="Helical" evidence="1">
    <location>
        <begin position="7"/>
        <end position="27"/>
    </location>
</feature>
<evidence type="ECO:0000256" key="1">
    <source>
        <dbReference type="SAM" id="Phobius"/>
    </source>
</evidence>
<evidence type="ECO:0000313" key="2">
    <source>
        <dbReference type="EMBL" id="RWU08759.1"/>
    </source>
</evidence>
<keyword evidence="1" id="KW-0812">Transmembrane</keyword>
<keyword evidence="1" id="KW-0472">Membrane</keyword>
<sequence>MIKQQGLFLPLMLGFALLITATVIPLAPSQEALSVERANYLHAMWWHWQRAVFSYYEKYGVWPDSLTAVAASYQLPEPPSYLLGVREGLDFRLRWLNVQQEIVERISATIQPEYLVVAETSVELVMRAEAVDSELESAKLSRVAPATMNSVLSMANFDIASVNRLTTQRININGLMTLSQLKTEQGAIEQLRIPGALYIDYFASARYMAPEIEALLNRINLQYQELSDYMRKQDPGPSPF</sequence>
<dbReference type="RefSeq" id="WP_128353098.1">
    <property type="nucleotide sequence ID" value="NZ_RSFE01000011.1"/>
</dbReference>
<proteinExistence type="predicted"/>
<reference evidence="2 3" key="1">
    <citation type="submission" date="2018-12" db="EMBL/GenBank/DDBJ databases">
        <authorList>
            <person name="Li A."/>
            <person name="Zhang M."/>
            <person name="Zhu H."/>
        </authorList>
    </citation>
    <scope>NUCLEOTIDE SEQUENCE [LARGE SCALE GENOMIC DNA]</scope>
    <source>
        <strain evidence="2 3">R04H25</strain>
    </source>
</reference>
<accession>A0A443YXM6</accession>
<dbReference type="Proteomes" id="UP000288789">
    <property type="component" value="Unassembled WGS sequence"/>
</dbReference>